<sequence>MIKLPIIILLLSTVTALAGDWKLAKDEDGIKVYTRGVEGTGFKQFKGVARIPARLSTLIAVFNDLDSAAKWVKTCDRIELIEQVSPAETYTYAYNPAPWPVKDRDAVLHNVIMQNPTNYIVTITQTAAPDKIPRLTKAIRVERIESLWTLTPQNDGSVEVVYQSLSDPGGRVPATLVNAVSVSQPYTSLKGIWITAQEKRFKNVKLGFIREPGDS</sequence>
<dbReference type="GO" id="GO:0008289">
    <property type="term" value="F:lipid binding"/>
    <property type="evidence" value="ECO:0007669"/>
    <property type="project" value="InterPro"/>
</dbReference>
<dbReference type="PANTHER" id="PTHR19308:SF14">
    <property type="entry name" value="START DOMAIN-CONTAINING PROTEIN"/>
    <property type="match status" value="1"/>
</dbReference>
<dbReference type="Pfam" id="PF01852">
    <property type="entry name" value="START"/>
    <property type="match status" value="1"/>
</dbReference>
<feature type="signal peptide" evidence="1">
    <location>
        <begin position="1"/>
        <end position="18"/>
    </location>
</feature>
<dbReference type="AlphaFoldDB" id="A0A6C2U7J7"/>
<evidence type="ECO:0000313" key="4">
    <source>
        <dbReference type="Proteomes" id="UP000366872"/>
    </source>
</evidence>
<dbReference type="PROSITE" id="PS50848">
    <property type="entry name" value="START"/>
    <property type="match status" value="1"/>
</dbReference>
<dbReference type="Proteomes" id="UP000366872">
    <property type="component" value="Unassembled WGS sequence"/>
</dbReference>
<dbReference type="InterPro" id="IPR028347">
    <property type="entry name" value="START_dom_prot"/>
</dbReference>
<name>A0A6C2U7J7_PONDE</name>
<dbReference type="InterPro" id="IPR051213">
    <property type="entry name" value="START_lipid_transfer"/>
</dbReference>
<dbReference type="GO" id="GO:0005737">
    <property type="term" value="C:cytoplasm"/>
    <property type="evidence" value="ECO:0007669"/>
    <property type="project" value="UniProtKB-ARBA"/>
</dbReference>
<dbReference type="PANTHER" id="PTHR19308">
    <property type="entry name" value="PHOSPHATIDYLCHOLINE TRANSFER PROTEIN"/>
    <property type="match status" value="1"/>
</dbReference>
<accession>A0A6C2U7J7</accession>
<evidence type="ECO:0000313" key="3">
    <source>
        <dbReference type="EMBL" id="VGO16020.1"/>
    </source>
</evidence>
<dbReference type="InterPro" id="IPR002913">
    <property type="entry name" value="START_lipid-bd_dom"/>
</dbReference>
<gene>
    <name evidence="3" type="ORF">PDESU_04610</name>
</gene>
<keyword evidence="1" id="KW-0732">Signal</keyword>
<dbReference type="CDD" id="cd08876">
    <property type="entry name" value="START_1"/>
    <property type="match status" value="1"/>
</dbReference>
<feature type="domain" description="START" evidence="2">
    <location>
        <begin position="21"/>
        <end position="179"/>
    </location>
</feature>
<organism evidence="3 4">
    <name type="scientific">Pontiella desulfatans</name>
    <dbReference type="NCBI Taxonomy" id="2750659"/>
    <lineage>
        <taxon>Bacteria</taxon>
        <taxon>Pseudomonadati</taxon>
        <taxon>Kiritimatiellota</taxon>
        <taxon>Kiritimatiellia</taxon>
        <taxon>Kiritimatiellales</taxon>
        <taxon>Pontiellaceae</taxon>
        <taxon>Pontiella</taxon>
    </lineage>
</organism>
<dbReference type="RefSeq" id="WP_168442511.1">
    <property type="nucleotide sequence ID" value="NZ_CAAHFG010000003.1"/>
</dbReference>
<dbReference type="PIRSF" id="PIRSF039033">
    <property type="entry name" value="START_dom"/>
    <property type="match status" value="1"/>
</dbReference>
<dbReference type="SUPFAM" id="SSF55961">
    <property type="entry name" value="Bet v1-like"/>
    <property type="match status" value="1"/>
</dbReference>
<dbReference type="Gene3D" id="3.30.530.20">
    <property type="match status" value="1"/>
</dbReference>
<reference evidence="3 4" key="1">
    <citation type="submission" date="2019-04" db="EMBL/GenBank/DDBJ databases">
        <authorList>
            <person name="Van Vliet M D."/>
        </authorList>
    </citation>
    <scope>NUCLEOTIDE SEQUENCE [LARGE SCALE GENOMIC DNA]</scope>
    <source>
        <strain evidence="3 4">F1</strain>
    </source>
</reference>
<evidence type="ECO:0000259" key="2">
    <source>
        <dbReference type="PROSITE" id="PS50848"/>
    </source>
</evidence>
<dbReference type="EMBL" id="CAAHFG010000003">
    <property type="protein sequence ID" value="VGO16020.1"/>
    <property type="molecule type" value="Genomic_DNA"/>
</dbReference>
<keyword evidence="4" id="KW-1185">Reference proteome</keyword>
<feature type="chain" id="PRO_5025505530" description="START domain-containing protein" evidence="1">
    <location>
        <begin position="19"/>
        <end position="215"/>
    </location>
</feature>
<evidence type="ECO:0000256" key="1">
    <source>
        <dbReference type="SAM" id="SignalP"/>
    </source>
</evidence>
<protein>
    <recommendedName>
        <fullName evidence="2">START domain-containing protein</fullName>
    </recommendedName>
</protein>
<dbReference type="InterPro" id="IPR023393">
    <property type="entry name" value="START-like_dom_sf"/>
</dbReference>
<proteinExistence type="predicted"/>